<gene>
    <name evidence="2" type="ORF">NGM99_06260</name>
</gene>
<name>A0ABT1C3I7_9HYPH</name>
<dbReference type="RefSeq" id="WP_252817181.1">
    <property type="nucleotide sequence ID" value="NZ_JAMXQS010000003.1"/>
</dbReference>
<sequence length="67" mass="7573">MVVLTEQQKIEKATRTSEIAFNTLAEERRKSDAKIARLRAMRLEREAQESAEAAPKKKTASARGRKS</sequence>
<feature type="region of interest" description="Disordered" evidence="1">
    <location>
        <begin position="45"/>
        <end position="67"/>
    </location>
</feature>
<organism evidence="2 3">
    <name type="scientific">Mesorhizobium liriopis</name>
    <dbReference type="NCBI Taxonomy" id="2953882"/>
    <lineage>
        <taxon>Bacteria</taxon>
        <taxon>Pseudomonadati</taxon>
        <taxon>Pseudomonadota</taxon>
        <taxon>Alphaproteobacteria</taxon>
        <taxon>Hyphomicrobiales</taxon>
        <taxon>Phyllobacteriaceae</taxon>
        <taxon>Mesorhizobium</taxon>
    </lineage>
</organism>
<evidence type="ECO:0000313" key="2">
    <source>
        <dbReference type="EMBL" id="MCO6049391.1"/>
    </source>
</evidence>
<evidence type="ECO:0000256" key="1">
    <source>
        <dbReference type="SAM" id="MobiDB-lite"/>
    </source>
</evidence>
<dbReference type="EMBL" id="JAMXQS010000003">
    <property type="protein sequence ID" value="MCO6049391.1"/>
    <property type="molecule type" value="Genomic_DNA"/>
</dbReference>
<evidence type="ECO:0008006" key="4">
    <source>
        <dbReference type="Google" id="ProtNLM"/>
    </source>
</evidence>
<reference evidence="2 3" key="1">
    <citation type="submission" date="2022-06" db="EMBL/GenBank/DDBJ databases">
        <title>Mesorhizobium sp. strain RP14 Genome sequencing and assembly.</title>
        <authorList>
            <person name="Kim I."/>
        </authorList>
    </citation>
    <scope>NUCLEOTIDE SEQUENCE [LARGE SCALE GENOMIC DNA]</scope>
    <source>
        <strain evidence="3">RP14(2022)</strain>
    </source>
</reference>
<feature type="compositionally biased region" description="Basic residues" evidence="1">
    <location>
        <begin position="56"/>
        <end position="67"/>
    </location>
</feature>
<keyword evidence="3" id="KW-1185">Reference proteome</keyword>
<accession>A0ABT1C3I7</accession>
<evidence type="ECO:0000313" key="3">
    <source>
        <dbReference type="Proteomes" id="UP001205906"/>
    </source>
</evidence>
<proteinExistence type="predicted"/>
<comment type="caution">
    <text evidence="2">The sequence shown here is derived from an EMBL/GenBank/DDBJ whole genome shotgun (WGS) entry which is preliminary data.</text>
</comment>
<dbReference type="Proteomes" id="UP001205906">
    <property type="component" value="Unassembled WGS sequence"/>
</dbReference>
<protein>
    <recommendedName>
        <fullName evidence="4">Transcriptional regulator</fullName>
    </recommendedName>
</protein>